<dbReference type="Proteomes" id="UP000807371">
    <property type="component" value="Unassembled WGS sequence"/>
</dbReference>
<evidence type="ECO:0000256" key="1">
    <source>
        <dbReference type="SAM" id="Phobius"/>
    </source>
</evidence>
<name>A0ABS0NID7_9ACTN</name>
<dbReference type="EMBL" id="JACYXC010000001">
    <property type="protein sequence ID" value="MBH5334963.1"/>
    <property type="molecule type" value="Genomic_DNA"/>
</dbReference>
<keyword evidence="1" id="KW-0472">Membrane</keyword>
<keyword evidence="1" id="KW-1133">Transmembrane helix</keyword>
<organism evidence="2 3">
    <name type="scientific">Streptomyces pactum</name>
    <dbReference type="NCBI Taxonomy" id="68249"/>
    <lineage>
        <taxon>Bacteria</taxon>
        <taxon>Bacillati</taxon>
        <taxon>Actinomycetota</taxon>
        <taxon>Actinomycetes</taxon>
        <taxon>Kitasatosporales</taxon>
        <taxon>Streptomycetaceae</taxon>
        <taxon>Streptomyces</taxon>
    </lineage>
</organism>
<keyword evidence="3" id="KW-1185">Reference proteome</keyword>
<gene>
    <name evidence="2" type="ORF">IHE55_09215</name>
</gene>
<proteinExistence type="predicted"/>
<keyword evidence="1" id="KW-0812">Transmembrane</keyword>
<sequence>MPEVEEAERPPFQANHLMLRTVRFPEQYGTSQNDMIMEKEIAFSPPLANTKNGFTVEAVLKGFSLEYGIDGRRGEYALGKEEVRAEITDVRADSATVRVIARLRPRDAGNAFTFWATAQVLVIAAVATASS</sequence>
<accession>A0ABS0NID7</accession>
<dbReference type="RefSeq" id="WP_197988591.1">
    <property type="nucleotide sequence ID" value="NZ_JACYXC010000001.1"/>
</dbReference>
<protein>
    <submittedName>
        <fullName evidence="2">Uncharacterized protein</fullName>
    </submittedName>
</protein>
<evidence type="ECO:0000313" key="2">
    <source>
        <dbReference type="EMBL" id="MBH5334963.1"/>
    </source>
</evidence>
<reference evidence="2 3" key="1">
    <citation type="submission" date="2020-09" db="EMBL/GenBank/DDBJ databases">
        <title>Biosynthesis of the nuclear factor of activated T cells inhibitor NFAT-133 and its congeners in Streptomyces pactum.</title>
        <authorList>
            <person name="Zhou W."/>
            <person name="Posri P."/>
            <person name="Abugrain M.E."/>
            <person name="Weisberg A.J."/>
            <person name="Chang J.H."/>
            <person name="Mahmud T."/>
        </authorList>
    </citation>
    <scope>NUCLEOTIDE SEQUENCE [LARGE SCALE GENOMIC DNA]</scope>
    <source>
        <strain evidence="2 3">ATCC 27456</strain>
    </source>
</reference>
<comment type="caution">
    <text evidence="2">The sequence shown here is derived from an EMBL/GenBank/DDBJ whole genome shotgun (WGS) entry which is preliminary data.</text>
</comment>
<feature type="transmembrane region" description="Helical" evidence="1">
    <location>
        <begin position="112"/>
        <end position="130"/>
    </location>
</feature>
<evidence type="ECO:0000313" key="3">
    <source>
        <dbReference type="Proteomes" id="UP000807371"/>
    </source>
</evidence>